<feature type="domain" description="Helicase/UvrB N-terminal" evidence="1">
    <location>
        <begin position="13"/>
        <end position="262"/>
    </location>
</feature>
<dbReference type="Pfam" id="PF19778">
    <property type="entry name" value="RE_endonuc"/>
    <property type="match status" value="1"/>
</dbReference>
<dbReference type="SUPFAM" id="SSF52540">
    <property type="entry name" value="P-loop containing nucleoside triphosphate hydrolases"/>
    <property type="match status" value="2"/>
</dbReference>
<dbReference type="Proteomes" id="UP001261624">
    <property type="component" value="Unassembled WGS sequence"/>
</dbReference>
<evidence type="ECO:0000313" key="3">
    <source>
        <dbReference type="EMBL" id="MDT0691569.1"/>
    </source>
</evidence>
<evidence type="ECO:0000259" key="1">
    <source>
        <dbReference type="Pfam" id="PF04851"/>
    </source>
</evidence>
<gene>
    <name evidence="3" type="ORF">RM549_17390</name>
</gene>
<dbReference type="RefSeq" id="WP_311687145.1">
    <property type="nucleotide sequence ID" value="NZ_JAVRHM010000028.1"/>
</dbReference>
<feature type="domain" description="Type III restriction enzyme C-terminal endonuclease" evidence="2">
    <location>
        <begin position="902"/>
        <end position="997"/>
    </location>
</feature>
<organism evidence="3 4">
    <name type="scientific">Autumnicola patrickiae</name>
    <dbReference type="NCBI Taxonomy" id="3075591"/>
    <lineage>
        <taxon>Bacteria</taxon>
        <taxon>Pseudomonadati</taxon>
        <taxon>Bacteroidota</taxon>
        <taxon>Flavobacteriia</taxon>
        <taxon>Flavobacteriales</taxon>
        <taxon>Flavobacteriaceae</taxon>
        <taxon>Autumnicola</taxon>
    </lineage>
</organism>
<evidence type="ECO:0000259" key="2">
    <source>
        <dbReference type="Pfam" id="PF19778"/>
    </source>
</evidence>
<dbReference type="InterPro" id="IPR045572">
    <property type="entry name" value="RE_endonuc_C"/>
</dbReference>
<proteinExistence type="predicted"/>
<keyword evidence="4" id="KW-1185">Reference proteome</keyword>
<dbReference type="Pfam" id="PF04851">
    <property type="entry name" value="ResIII"/>
    <property type="match status" value="1"/>
</dbReference>
<accession>A0ABU3E6G0</accession>
<dbReference type="EMBL" id="JAVRHM010000028">
    <property type="protein sequence ID" value="MDT0691569.1"/>
    <property type="molecule type" value="Genomic_DNA"/>
</dbReference>
<dbReference type="Gene3D" id="3.40.50.300">
    <property type="entry name" value="P-loop containing nucleotide triphosphate hydrolases"/>
    <property type="match status" value="2"/>
</dbReference>
<sequence>MAMKIKFDSSLDYQQDAINAIVDIFQGQETCNTNFSVYSPEYIEKQQNISYEDIGYGNRLMLTDGKLLENVQQIQLANGLQPSTRNDVDRKHLDFTIEMETGTGKTYVYLRTIMELYEKYGFSKHIIVVPSIPIKEGVNKSLEITREHFKEHYNNINYNFFVYNSGDLSPVRDFAVNDTLEIMVINIDAFKKSFQNPEDHKKKSNIIHRYNDRLGYKPLDLITNTNPIVFIDEPQSTMSTPLAKKAVKNLNPLAIIRYSATHKEKINLMYKLDAVDAYDKKLVKQIEVGSVLSEGLYSQAYLKLVDIKVSKGYPLASLELDVLERGKIKRKVKNNISQNTDLEELTGRTEYEGFIVNDIHAVKGEEYLDFTSREEILRLGDTLGKVDDLQLKTALISKTIEEHLDKELILNPQGIKVLSLFFIDSVGKYRQYDEEGNEQAGVYAQIFEQEYKKLIQKPKYNSLFGEITDYELEASQVHNGYFSIDKKGKKSNKKDKFEYFKDTSGTTNADEDTYNTIMRDKETLLSFYDGKDPKKKLKFIFSHSALKEGWDNPNVFQICTLKDIGNSEIRRRQEIGRGLRLCVNQEGERVYGHQVNTLTVMATESYSEFADNLQKEIENETGVKFGIVEAHSFANVVLAIEDEKTHYLGDSKSKELYAHLEDQGYIDNRGKVQDLLRAHLKEDSVQLPEEFTKEKHVANQIVNFLKNAAGKLEIKDNSDKKRVKVNRQVLNSPEFKQLWEKVKYKTTFSVNFDSEELIRKCIEAINSNLKINRGKIHYTKTSVSMNIGGVQAGEDASTSSYSLTSPVESLPDIVSYLQNETNLTRKTIVKILTGINKLQYFKVNPQKFIEAAIDILNNQMRLHIIDGIQYKKIDDGEFYSQELFENEELFGYLKNNLKESHKSPYEYVVYDSKVESTLAEKFEESENIPVYAKLPNWFKISTPLGTYNPDWAILYQDEHEERLFFVVETKGSSSLLDLRPKESAKIACGKKHFSSLGSKMLVAKDMDEIQNEILMG</sequence>
<protein>
    <submittedName>
        <fullName evidence="3">DEAD/DEAH box helicase family protein</fullName>
    </submittedName>
</protein>
<evidence type="ECO:0000313" key="4">
    <source>
        <dbReference type="Proteomes" id="UP001261624"/>
    </source>
</evidence>
<name>A0ABU3E6G0_9FLAO</name>
<comment type="caution">
    <text evidence="3">The sequence shown here is derived from an EMBL/GenBank/DDBJ whole genome shotgun (WGS) entry which is preliminary data.</text>
</comment>
<keyword evidence="3" id="KW-0547">Nucleotide-binding</keyword>
<keyword evidence="3" id="KW-0067">ATP-binding</keyword>
<dbReference type="InterPro" id="IPR027417">
    <property type="entry name" value="P-loop_NTPase"/>
</dbReference>
<keyword evidence="3" id="KW-0378">Hydrolase</keyword>
<dbReference type="GO" id="GO:0004386">
    <property type="term" value="F:helicase activity"/>
    <property type="evidence" value="ECO:0007669"/>
    <property type="project" value="UniProtKB-KW"/>
</dbReference>
<reference evidence="3 4" key="1">
    <citation type="submission" date="2023-09" db="EMBL/GenBank/DDBJ databases">
        <authorList>
            <person name="Rey-Velasco X."/>
        </authorList>
    </citation>
    <scope>NUCLEOTIDE SEQUENCE [LARGE SCALE GENOMIC DNA]</scope>
    <source>
        <strain evidence="3 4">F188</strain>
    </source>
</reference>
<dbReference type="InterPro" id="IPR006935">
    <property type="entry name" value="Helicase/UvrB_N"/>
</dbReference>
<keyword evidence="3" id="KW-0347">Helicase</keyword>